<dbReference type="EMBL" id="CP001074">
    <property type="protein sequence ID" value="ACE91183.1"/>
    <property type="molecule type" value="Genomic_DNA"/>
</dbReference>
<organism evidence="1 2">
    <name type="scientific">Rhizobium etli (strain CIAT 652)</name>
    <dbReference type="NCBI Taxonomy" id="491916"/>
    <lineage>
        <taxon>Bacteria</taxon>
        <taxon>Pseudomonadati</taxon>
        <taxon>Pseudomonadota</taxon>
        <taxon>Alphaproteobacteria</taxon>
        <taxon>Hyphomicrobiales</taxon>
        <taxon>Rhizobiaceae</taxon>
        <taxon>Rhizobium/Agrobacterium group</taxon>
        <taxon>Rhizobium</taxon>
    </lineage>
</organism>
<dbReference type="KEGG" id="rec:RHECIAT_CH0002226"/>
<dbReference type="AlphaFoldDB" id="B3Q0H9"/>
<protein>
    <submittedName>
        <fullName evidence="1">Uncharacterized protein</fullName>
    </submittedName>
</protein>
<dbReference type="eggNOG" id="ENOG50312JW">
    <property type="taxonomic scope" value="Bacteria"/>
</dbReference>
<name>B3Q0H9_RHIE6</name>
<proteinExistence type="predicted"/>
<evidence type="ECO:0000313" key="1">
    <source>
        <dbReference type="EMBL" id="ACE91183.1"/>
    </source>
</evidence>
<dbReference type="HOGENOM" id="CLU_1474054_0_0_5"/>
<dbReference type="Proteomes" id="UP000008817">
    <property type="component" value="Chromosome"/>
</dbReference>
<evidence type="ECO:0000313" key="2">
    <source>
        <dbReference type="Proteomes" id="UP000008817"/>
    </source>
</evidence>
<gene>
    <name evidence="1" type="ordered locus">RHECIAT_CH0002226</name>
</gene>
<sequence>MAIESMTTTAPPKVTGWKGLSDAAHFERLKTALFRTRGRTRFDRAAADRILDDLRHVAYRRGVEAARVFQFLDQEFIDMDEKLSSAQDDLNRMSRNLPFLREVAAVMEEIEPIRDQMLEEARMFFGWRPYAQRWAFPNPLWSELRQAFQEGRDDAESTRSKCPVFGEVQKRPGRLGLARLTRS</sequence>
<accession>B3Q0H9</accession>
<reference evidence="1 2" key="1">
    <citation type="submission" date="2008-04" db="EMBL/GenBank/DDBJ databases">
        <title>Genome diversity and DNA divergence of Rhizobium etli.</title>
        <authorList>
            <person name="Gonzalez V."/>
            <person name="Acosta J.L."/>
            <person name="Santamaria R.I."/>
            <person name="Bustos P."/>
            <person name="Hernandez-Gonzalez I.L."/>
            <person name="Fernandez J.L."/>
            <person name="Diaz R."/>
            <person name="Flores M."/>
            <person name="Mora J."/>
            <person name="Palacios R."/>
            <person name="Davila G."/>
        </authorList>
    </citation>
    <scope>NUCLEOTIDE SEQUENCE [LARGE SCALE GENOMIC DNA]</scope>
    <source>
        <strain evidence="1 2">CIAT 652</strain>
    </source>
</reference>